<protein>
    <submittedName>
        <fullName evidence="1">Uncharacterized protein</fullName>
    </submittedName>
</protein>
<gene>
    <name evidence="1" type="ORF">BpHYR1_049191</name>
</gene>
<dbReference type="EMBL" id="REGN01001894">
    <property type="protein sequence ID" value="RNA31805.1"/>
    <property type="molecule type" value="Genomic_DNA"/>
</dbReference>
<evidence type="ECO:0000313" key="2">
    <source>
        <dbReference type="Proteomes" id="UP000276133"/>
    </source>
</evidence>
<organism evidence="1 2">
    <name type="scientific">Brachionus plicatilis</name>
    <name type="common">Marine rotifer</name>
    <name type="synonym">Brachionus muelleri</name>
    <dbReference type="NCBI Taxonomy" id="10195"/>
    <lineage>
        <taxon>Eukaryota</taxon>
        <taxon>Metazoa</taxon>
        <taxon>Spiralia</taxon>
        <taxon>Gnathifera</taxon>
        <taxon>Rotifera</taxon>
        <taxon>Eurotatoria</taxon>
        <taxon>Monogononta</taxon>
        <taxon>Pseudotrocha</taxon>
        <taxon>Ploima</taxon>
        <taxon>Brachionidae</taxon>
        <taxon>Brachionus</taxon>
    </lineage>
</organism>
<dbReference type="AlphaFoldDB" id="A0A3M7S816"/>
<proteinExistence type="predicted"/>
<name>A0A3M7S816_BRAPC</name>
<comment type="caution">
    <text evidence="1">The sequence shown here is derived from an EMBL/GenBank/DDBJ whole genome shotgun (WGS) entry which is preliminary data.</text>
</comment>
<keyword evidence="2" id="KW-1185">Reference proteome</keyword>
<accession>A0A3M7S816</accession>
<dbReference type="Proteomes" id="UP000276133">
    <property type="component" value="Unassembled WGS sequence"/>
</dbReference>
<evidence type="ECO:0000313" key="1">
    <source>
        <dbReference type="EMBL" id="RNA31805.1"/>
    </source>
</evidence>
<reference evidence="1 2" key="1">
    <citation type="journal article" date="2018" name="Sci. Rep.">
        <title>Genomic signatures of local adaptation to the degree of environmental predictability in rotifers.</title>
        <authorList>
            <person name="Franch-Gras L."/>
            <person name="Hahn C."/>
            <person name="Garcia-Roger E.M."/>
            <person name="Carmona M.J."/>
            <person name="Serra M."/>
            <person name="Gomez A."/>
        </authorList>
    </citation>
    <scope>NUCLEOTIDE SEQUENCE [LARGE SCALE GENOMIC DNA]</scope>
    <source>
        <strain evidence="1">HYR1</strain>
    </source>
</reference>
<sequence>MLFSNFLSIFFSLILESSILTCFRSYKKIFYHFLVKFGIVFYLISQNKLIHKYFILKINFGIIAAQKRDFIFAPFIAKTNYCFYDGHLQFCDSTYSSETQATITFAKFIPLVISPNI</sequence>